<feature type="transmembrane region" description="Helical" evidence="13">
    <location>
        <begin position="303"/>
        <end position="329"/>
    </location>
</feature>
<keyword evidence="3" id="KW-0171">Cobalt transport</keyword>
<comment type="function">
    <text evidence="1">Efflux system for nickel and cobalt.</text>
</comment>
<dbReference type="OrthoDB" id="9812956at2"/>
<feature type="transmembrane region" description="Helical" evidence="13">
    <location>
        <begin position="12"/>
        <end position="33"/>
    </location>
</feature>
<keyword evidence="9" id="KW-0406">Ion transport</keyword>
<evidence type="ECO:0000313" key="15">
    <source>
        <dbReference type="Proteomes" id="UP000292781"/>
    </source>
</evidence>
<comment type="subcellular location">
    <subcellularLocation>
        <location evidence="2 13">Cell membrane</location>
        <topology evidence="2 13">Multi-pass membrane protein</topology>
    </subcellularLocation>
</comment>
<dbReference type="PANTHER" id="PTHR40659:SF1">
    <property type="entry name" value="NICKEL_COBALT EFFLUX SYSTEM RCNA"/>
    <property type="match status" value="1"/>
</dbReference>
<dbReference type="GO" id="GO:0046583">
    <property type="term" value="F:monoatomic cation efflux transmembrane transporter activity"/>
    <property type="evidence" value="ECO:0007669"/>
    <property type="project" value="TreeGrafter"/>
</dbReference>
<dbReference type="InterPro" id="IPR051224">
    <property type="entry name" value="NiCoT_RcnA"/>
</dbReference>
<evidence type="ECO:0000313" key="14">
    <source>
        <dbReference type="EMBL" id="TBW40768.1"/>
    </source>
</evidence>
<keyword evidence="7 13" id="KW-0812">Transmembrane</keyword>
<protein>
    <recommendedName>
        <fullName evidence="13">Nickel/cobalt efflux system</fullName>
    </recommendedName>
</protein>
<dbReference type="GO" id="GO:0005886">
    <property type="term" value="C:plasma membrane"/>
    <property type="evidence" value="ECO:0007669"/>
    <property type="project" value="UniProtKB-SubCell"/>
</dbReference>
<evidence type="ECO:0000256" key="9">
    <source>
        <dbReference type="ARBA" id="ARBA00023065"/>
    </source>
</evidence>
<evidence type="ECO:0000256" key="2">
    <source>
        <dbReference type="ARBA" id="ARBA00004651"/>
    </source>
</evidence>
<name>A0A4V2KUC9_9HYPH</name>
<dbReference type="GO" id="GO:0010045">
    <property type="term" value="P:response to nickel cation"/>
    <property type="evidence" value="ECO:0007669"/>
    <property type="project" value="TreeGrafter"/>
</dbReference>
<feature type="transmembrane region" description="Helical" evidence="13">
    <location>
        <begin position="273"/>
        <end position="297"/>
    </location>
</feature>
<keyword evidence="12" id="KW-0170">Cobalt</keyword>
<comment type="similarity">
    <text evidence="13">Belongs to the NiCoT transporter (TC 2.A.52) family.</text>
</comment>
<evidence type="ECO:0000256" key="1">
    <source>
        <dbReference type="ARBA" id="ARBA00002510"/>
    </source>
</evidence>
<reference evidence="14 15" key="1">
    <citation type="submission" date="2019-02" db="EMBL/GenBank/DDBJ databases">
        <title>Siculibacillus lacustris gen. nov., sp. nov., a new rosette-forming bacterium isolated from a freshwater crater lake (Lake St. Ana, Romania).</title>
        <authorList>
            <person name="Felfoldi T."/>
            <person name="Marton Z."/>
            <person name="Szabo A."/>
            <person name="Mentes A."/>
            <person name="Boka K."/>
            <person name="Marialigeti K."/>
            <person name="Mathe I."/>
            <person name="Koncz M."/>
            <person name="Schumann P."/>
            <person name="Toth E."/>
        </authorList>
    </citation>
    <scope>NUCLEOTIDE SEQUENCE [LARGE SCALE GENOMIC DNA]</scope>
    <source>
        <strain evidence="14 15">SA-279</strain>
    </source>
</reference>
<feature type="transmembrane region" description="Helical" evidence="13">
    <location>
        <begin position="88"/>
        <end position="108"/>
    </location>
</feature>
<evidence type="ECO:0000256" key="3">
    <source>
        <dbReference type="ARBA" id="ARBA00022426"/>
    </source>
</evidence>
<evidence type="ECO:0000256" key="5">
    <source>
        <dbReference type="ARBA" id="ARBA00022475"/>
    </source>
</evidence>
<evidence type="ECO:0000256" key="6">
    <source>
        <dbReference type="ARBA" id="ARBA00022596"/>
    </source>
</evidence>
<evidence type="ECO:0000256" key="4">
    <source>
        <dbReference type="ARBA" id="ARBA00022448"/>
    </source>
</evidence>
<feature type="transmembrane region" description="Helical" evidence="13">
    <location>
        <begin position="350"/>
        <end position="372"/>
    </location>
</feature>
<comment type="caution">
    <text evidence="14">The sequence shown here is derived from an EMBL/GenBank/DDBJ whole genome shotgun (WGS) entry which is preliminary data.</text>
</comment>
<organism evidence="14 15">
    <name type="scientific">Siculibacillus lacustris</name>
    <dbReference type="NCBI Taxonomy" id="1549641"/>
    <lineage>
        <taxon>Bacteria</taxon>
        <taxon>Pseudomonadati</taxon>
        <taxon>Pseudomonadota</taxon>
        <taxon>Alphaproteobacteria</taxon>
        <taxon>Hyphomicrobiales</taxon>
        <taxon>Ancalomicrobiaceae</taxon>
        <taxon>Siculibacillus</taxon>
    </lineage>
</organism>
<evidence type="ECO:0000256" key="8">
    <source>
        <dbReference type="ARBA" id="ARBA00022989"/>
    </source>
</evidence>
<keyword evidence="8 13" id="KW-1133">Transmembrane helix</keyword>
<keyword evidence="11 13" id="KW-0472">Membrane</keyword>
<keyword evidence="15" id="KW-1185">Reference proteome</keyword>
<proteinExistence type="inferred from homology"/>
<dbReference type="Pfam" id="PF03824">
    <property type="entry name" value="NicO"/>
    <property type="match status" value="2"/>
</dbReference>
<evidence type="ECO:0000256" key="7">
    <source>
        <dbReference type="ARBA" id="ARBA00022692"/>
    </source>
</evidence>
<keyword evidence="10" id="KW-0921">Nickel transport</keyword>
<evidence type="ECO:0000256" key="10">
    <source>
        <dbReference type="ARBA" id="ARBA00023112"/>
    </source>
</evidence>
<accession>A0A4V2KUC9</accession>
<evidence type="ECO:0000256" key="12">
    <source>
        <dbReference type="ARBA" id="ARBA00023285"/>
    </source>
</evidence>
<dbReference type="GO" id="GO:0032025">
    <property type="term" value="P:response to cobalt ion"/>
    <property type="evidence" value="ECO:0007669"/>
    <property type="project" value="TreeGrafter"/>
</dbReference>
<dbReference type="GO" id="GO:0015099">
    <property type="term" value="F:nickel cation transmembrane transporter activity"/>
    <property type="evidence" value="ECO:0007669"/>
    <property type="project" value="UniProtKB-UniRule"/>
</dbReference>
<dbReference type="InterPro" id="IPR011541">
    <property type="entry name" value="Ni/Co_transpt_high_affinity"/>
</dbReference>
<evidence type="ECO:0000256" key="11">
    <source>
        <dbReference type="ARBA" id="ARBA00023136"/>
    </source>
</evidence>
<keyword evidence="4 13" id="KW-0813">Transport</keyword>
<dbReference type="EMBL" id="SJFN01000003">
    <property type="protein sequence ID" value="TBW40768.1"/>
    <property type="molecule type" value="Genomic_DNA"/>
</dbReference>
<dbReference type="AlphaFoldDB" id="A0A4V2KUC9"/>
<dbReference type="GO" id="GO:0006824">
    <property type="term" value="P:cobalt ion transport"/>
    <property type="evidence" value="ECO:0007669"/>
    <property type="project" value="UniProtKB-KW"/>
</dbReference>
<dbReference type="RefSeq" id="WP_131306096.1">
    <property type="nucleotide sequence ID" value="NZ_SJFN01000003.1"/>
</dbReference>
<gene>
    <name evidence="14" type="ORF">EYW49_03320</name>
</gene>
<evidence type="ECO:0000256" key="13">
    <source>
        <dbReference type="RuleBase" id="RU362101"/>
    </source>
</evidence>
<dbReference type="Proteomes" id="UP000292781">
    <property type="component" value="Unassembled WGS sequence"/>
</dbReference>
<keyword evidence="5" id="KW-1003">Cell membrane</keyword>
<keyword evidence="6" id="KW-0533">Nickel</keyword>
<feature type="transmembrane region" description="Helical" evidence="13">
    <location>
        <begin position="129"/>
        <end position="154"/>
    </location>
</feature>
<sequence>MPVSTPTRFGRGLRIAVPVLVTALIAGAMLSAACEPAAAQAGPFGVAAPEAGGGVAAGGIFGWVAAQQSTFYRGLTAGLRAMRADPHAGWWLVALSFAYGVFHAAGPGHGKAVITSYVLADGETLRRGIALAFVSAFVQGAVAILFVGVAVGVLHTTALQMTDATLALERTSAAAILALGLWLTWQKIVRPLVARPVAVAAEPDVAVAEMRIGVPPAARRDGLARELRIGAPVAATAAVSGSSRRIVADPCDCGVLHAPDPAMLGGPFDWRRALAAVAAVGIRPCTGALIVLVFAFAQGLIGAGILAVLAMALGTGATVAALASLAVLARGVALRWAGDEGPWERRVLRAAEIGGALVVLAMGVLLAGAALWGGSGGG</sequence>
<dbReference type="PANTHER" id="PTHR40659">
    <property type="entry name" value="NICKEL/COBALT EFFLUX SYSTEM RCNA"/>
    <property type="match status" value="1"/>
</dbReference>